<keyword evidence="3" id="KW-1185">Reference proteome</keyword>
<feature type="region of interest" description="Disordered" evidence="1">
    <location>
        <begin position="65"/>
        <end position="123"/>
    </location>
</feature>
<accession>A0A2I1H2V9</accession>
<name>A0A2I1H2V9_9GLOM</name>
<dbReference type="VEuPathDB" id="FungiDB:RhiirA1_462001"/>
<dbReference type="VEuPathDB" id="FungiDB:FUN_007240"/>
<feature type="compositionally biased region" description="Acidic residues" evidence="1">
    <location>
        <begin position="72"/>
        <end position="95"/>
    </location>
</feature>
<sequence>MMNNLESITDNETAVITQEIGLETKEQISTYERIIRELQNFMTNTIYENYEKRFIDYDNDTITRNNGKSNIEDVEEQGNNEYDDNIEDWRNDDDENNRVENQENYDDDDIRNDTNENQNNMNDENMVTEVDNNIGNIGNQENDNNNKNIENQKSNNDNTDIENFDENQNGKNGKNIMKINDNTNNKVIQTNESQRLRINFKNGDGKEKIVNKTKNSYIYQERKIRDKEKLDDLIKELIIEESNVLEKGIDEESEDIIKLFRKMERNKLKQLINGYQFAKMIIKEREEQCKRMDKQKAAEEINKKIWKEMPGYSY</sequence>
<protein>
    <submittedName>
        <fullName evidence="2">Uncharacterized protein</fullName>
    </submittedName>
</protein>
<organism evidence="2 3">
    <name type="scientific">Rhizophagus irregularis</name>
    <dbReference type="NCBI Taxonomy" id="588596"/>
    <lineage>
        <taxon>Eukaryota</taxon>
        <taxon>Fungi</taxon>
        <taxon>Fungi incertae sedis</taxon>
        <taxon>Mucoromycota</taxon>
        <taxon>Glomeromycotina</taxon>
        <taxon>Glomeromycetes</taxon>
        <taxon>Glomerales</taxon>
        <taxon>Glomeraceae</taxon>
        <taxon>Rhizophagus</taxon>
    </lineage>
</organism>
<feature type="compositionally biased region" description="Low complexity" evidence="1">
    <location>
        <begin position="135"/>
        <end position="158"/>
    </location>
</feature>
<proteinExistence type="predicted"/>
<reference evidence="2 3" key="1">
    <citation type="submission" date="2015-10" db="EMBL/GenBank/DDBJ databases">
        <title>Genome analyses suggest a sexual origin of heterokaryosis in a supposedly ancient asexual fungus.</title>
        <authorList>
            <person name="Ropars J."/>
            <person name="Sedzielewska K."/>
            <person name="Noel J."/>
            <person name="Charron P."/>
            <person name="Farinelli L."/>
            <person name="Marton T."/>
            <person name="Kruger M."/>
            <person name="Pelin A."/>
            <person name="Brachmann A."/>
            <person name="Corradi N."/>
        </authorList>
    </citation>
    <scope>NUCLEOTIDE SEQUENCE [LARGE SCALE GENOMIC DNA]</scope>
    <source>
        <strain evidence="2 3">A4</strain>
    </source>
</reference>
<dbReference type="AlphaFoldDB" id="A0A2I1H2V9"/>
<dbReference type="VEuPathDB" id="FungiDB:FUN_000381"/>
<evidence type="ECO:0000256" key="1">
    <source>
        <dbReference type="SAM" id="MobiDB-lite"/>
    </source>
</evidence>
<comment type="caution">
    <text evidence="2">The sequence shown here is derived from an EMBL/GenBank/DDBJ whole genome shotgun (WGS) entry which is preliminary data.</text>
</comment>
<feature type="compositionally biased region" description="Low complexity" evidence="1">
    <location>
        <begin position="167"/>
        <end position="176"/>
    </location>
</feature>
<gene>
    <name evidence="2" type="ORF">RhiirA4_471320</name>
</gene>
<evidence type="ECO:0000313" key="2">
    <source>
        <dbReference type="EMBL" id="PKY53225.1"/>
    </source>
</evidence>
<dbReference type="EMBL" id="LLXI01001350">
    <property type="protein sequence ID" value="PKY53225.1"/>
    <property type="molecule type" value="Genomic_DNA"/>
</dbReference>
<dbReference type="Proteomes" id="UP000234323">
    <property type="component" value="Unassembled WGS sequence"/>
</dbReference>
<dbReference type="VEuPathDB" id="FungiDB:RhiirFUN_009522"/>
<evidence type="ECO:0000313" key="3">
    <source>
        <dbReference type="Proteomes" id="UP000234323"/>
    </source>
</evidence>
<feature type="region of interest" description="Disordered" evidence="1">
    <location>
        <begin position="135"/>
        <end position="176"/>
    </location>
</feature>